<dbReference type="GO" id="GO:0005737">
    <property type="term" value="C:cytoplasm"/>
    <property type="evidence" value="ECO:0007669"/>
    <property type="project" value="TreeGrafter"/>
</dbReference>
<comment type="caution">
    <text evidence="3">The sequence shown here is derived from an EMBL/GenBank/DDBJ whole genome shotgun (WGS) entry which is preliminary data.</text>
</comment>
<dbReference type="InterPro" id="IPR000719">
    <property type="entry name" value="Prot_kinase_dom"/>
</dbReference>
<dbReference type="SUPFAM" id="SSF56112">
    <property type="entry name" value="Protein kinase-like (PK-like)"/>
    <property type="match status" value="1"/>
</dbReference>
<dbReference type="InterPro" id="IPR011009">
    <property type="entry name" value="Kinase-like_dom_sf"/>
</dbReference>
<dbReference type="Gene3D" id="3.30.200.20">
    <property type="entry name" value="Phosphorylase Kinase, domain 1"/>
    <property type="match status" value="1"/>
</dbReference>
<dbReference type="PROSITE" id="PS50004">
    <property type="entry name" value="C2"/>
    <property type="match status" value="1"/>
</dbReference>
<evidence type="ECO:0000259" key="2">
    <source>
        <dbReference type="PROSITE" id="PS50011"/>
    </source>
</evidence>
<reference evidence="3 4" key="1">
    <citation type="submission" date="2016-11" db="EMBL/GenBank/DDBJ databases">
        <title>The macronuclear genome of Stentor coeruleus: a giant cell with tiny introns.</title>
        <authorList>
            <person name="Slabodnick M."/>
            <person name="Ruby J.G."/>
            <person name="Reiff S.B."/>
            <person name="Swart E.C."/>
            <person name="Gosai S."/>
            <person name="Prabakaran S."/>
            <person name="Witkowska E."/>
            <person name="Larue G.E."/>
            <person name="Fisher S."/>
            <person name="Freeman R.M."/>
            <person name="Gunawardena J."/>
            <person name="Chu W."/>
            <person name="Stover N.A."/>
            <person name="Gregory B.D."/>
            <person name="Nowacki M."/>
            <person name="Derisi J."/>
            <person name="Roy S.W."/>
            <person name="Marshall W.F."/>
            <person name="Sood P."/>
        </authorList>
    </citation>
    <scope>NUCLEOTIDE SEQUENCE [LARGE SCALE GENOMIC DNA]</scope>
    <source>
        <strain evidence="3">WM001</strain>
    </source>
</reference>
<dbReference type="GO" id="GO:0005524">
    <property type="term" value="F:ATP binding"/>
    <property type="evidence" value="ECO:0007669"/>
    <property type="project" value="InterPro"/>
</dbReference>
<keyword evidence="4" id="KW-1185">Reference proteome</keyword>
<dbReference type="GO" id="GO:0004674">
    <property type="term" value="F:protein serine/threonine kinase activity"/>
    <property type="evidence" value="ECO:0007669"/>
    <property type="project" value="TreeGrafter"/>
</dbReference>
<dbReference type="Proteomes" id="UP000187209">
    <property type="component" value="Unassembled WGS sequence"/>
</dbReference>
<dbReference type="PROSITE" id="PS50011">
    <property type="entry name" value="PROTEIN_KINASE_DOM"/>
    <property type="match status" value="1"/>
</dbReference>
<dbReference type="OrthoDB" id="298797at2759"/>
<evidence type="ECO:0000313" key="4">
    <source>
        <dbReference type="Proteomes" id="UP000187209"/>
    </source>
</evidence>
<dbReference type="PANTHER" id="PTHR24361">
    <property type="entry name" value="MITOGEN-ACTIVATED KINASE KINASE KINASE"/>
    <property type="match status" value="1"/>
</dbReference>
<evidence type="ECO:0000259" key="1">
    <source>
        <dbReference type="PROSITE" id="PS50004"/>
    </source>
</evidence>
<dbReference type="Pfam" id="PF00168">
    <property type="entry name" value="C2"/>
    <property type="match status" value="1"/>
</dbReference>
<sequence>MSKVLEGVLEISILNAEFPKKSSRFKPYFEFTLAAKLMKTKPSSGSKPEWKEKIAFQYTSDSKILFYKLYDKVILGKDKVYSDGHIDLNILRISYKQEQLIKVVKDNKEKGKFKLSLVFFPYKLYPSDILSEITSENFICANPSSNEEIYQGVQKPTNKPVYLNMISFTSINFMQNCQKKIIKLSSIKALGSCNCLNIIEKITENSAYLLLVTEIPEGLPLYEEIARRKINSTPWKEQELLEFLRGFLMILSAYEEITTYHGDINIANLQVSPRVGIRTLGIWYKSIESYVLDLQSYQPEMKFPYLSPFLMENFYLYSKKNPMKSIDFIKSDIFSLGLVFYHMAKLSAPLGLNDYTNNIDFRIREAVNGLEYSEMFKSKLRKMLDTNPLKKVTCSELLSDNTGN</sequence>
<dbReference type="Gene3D" id="1.10.510.10">
    <property type="entry name" value="Transferase(Phosphotransferase) domain 1"/>
    <property type="match status" value="1"/>
</dbReference>
<name>A0A1R2BPU7_9CILI</name>
<organism evidence="3 4">
    <name type="scientific">Stentor coeruleus</name>
    <dbReference type="NCBI Taxonomy" id="5963"/>
    <lineage>
        <taxon>Eukaryota</taxon>
        <taxon>Sar</taxon>
        <taxon>Alveolata</taxon>
        <taxon>Ciliophora</taxon>
        <taxon>Postciliodesmatophora</taxon>
        <taxon>Heterotrichea</taxon>
        <taxon>Heterotrichida</taxon>
        <taxon>Stentoridae</taxon>
        <taxon>Stentor</taxon>
    </lineage>
</organism>
<gene>
    <name evidence="3" type="ORF">SteCoe_21326</name>
</gene>
<feature type="domain" description="Protein kinase" evidence="2">
    <location>
        <begin position="135"/>
        <end position="404"/>
    </location>
</feature>
<dbReference type="Gene3D" id="2.60.40.150">
    <property type="entry name" value="C2 domain"/>
    <property type="match status" value="1"/>
</dbReference>
<dbReference type="InterPro" id="IPR000008">
    <property type="entry name" value="C2_dom"/>
</dbReference>
<dbReference type="InterPro" id="IPR053235">
    <property type="entry name" value="Ser_Thr_kinase"/>
</dbReference>
<dbReference type="AlphaFoldDB" id="A0A1R2BPU7"/>
<dbReference type="SUPFAM" id="SSF49562">
    <property type="entry name" value="C2 domain (Calcium/lipid-binding domain, CaLB)"/>
    <property type="match status" value="1"/>
</dbReference>
<feature type="domain" description="C2" evidence="1">
    <location>
        <begin position="1"/>
        <end position="101"/>
    </location>
</feature>
<evidence type="ECO:0000313" key="3">
    <source>
        <dbReference type="EMBL" id="OMJ78798.1"/>
    </source>
</evidence>
<proteinExistence type="predicted"/>
<dbReference type="InterPro" id="IPR035892">
    <property type="entry name" value="C2_domain_sf"/>
</dbReference>
<protein>
    <submittedName>
        <fullName evidence="3">Uncharacterized protein</fullName>
    </submittedName>
</protein>
<accession>A0A1R2BPU7</accession>
<dbReference type="EMBL" id="MPUH01000503">
    <property type="protein sequence ID" value="OMJ78798.1"/>
    <property type="molecule type" value="Genomic_DNA"/>
</dbReference>